<feature type="compositionally biased region" description="Basic residues" evidence="1">
    <location>
        <begin position="297"/>
        <end position="311"/>
    </location>
</feature>
<organism evidence="2 3">
    <name type="scientific">Prymnesium parvum</name>
    <name type="common">Toxic golden alga</name>
    <dbReference type="NCBI Taxonomy" id="97485"/>
    <lineage>
        <taxon>Eukaryota</taxon>
        <taxon>Haptista</taxon>
        <taxon>Haptophyta</taxon>
        <taxon>Prymnesiophyceae</taxon>
        <taxon>Prymnesiales</taxon>
        <taxon>Prymnesiaceae</taxon>
        <taxon>Prymnesium</taxon>
    </lineage>
</organism>
<feature type="compositionally biased region" description="Low complexity" evidence="1">
    <location>
        <begin position="271"/>
        <end position="293"/>
    </location>
</feature>
<evidence type="ECO:0000313" key="2">
    <source>
        <dbReference type="EMBL" id="KAL1520025.1"/>
    </source>
</evidence>
<feature type="compositionally biased region" description="Basic and acidic residues" evidence="1">
    <location>
        <begin position="169"/>
        <end position="185"/>
    </location>
</feature>
<dbReference type="Proteomes" id="UP001515480">
    <property type="component" value="Unassembled WGS sequence"/>
</dbReference>
<accession>A0AB34JEG3</accession>
<proteinExistence type="predicted"/>
<evidence type="ECO:0000256" key="1">
    <source>
        <dbReference type="SAM" id="MobiDB-lite"/>
    </source>
</evidence>
<dbReference type="EMBL" id="JBGBPQ010000009">
    <property type="protein sequence ID" value="KAL1520025.1"/>
    <property type="molecule type" value="Genomic_DNA"/>
</dbReference>
<feature type="region of interest" description="Disordered" evidence="1">
    <location>
        <begin position="168"/>
        <end position="231"/>
    </location>
</feature>
<protein>
    <submittedName>
        <fullName evidence="2">Uncharacterized protein</fullName>
    </submittedName>
</protein>
<dbReference type="AlphaFoldDB" id="A0AB34JEG3"/>
<reference evidence="2 3" key="1">
    <citation type="journal article" date="2024" name="Science">
        <title>Giant polyketide synthase enzymes in the biosynthesis of giant marine polyether toxins.</title>
        <authorList>
            <person name="Fallon T.R."/>
            <person name="Shende V.V."/>
            <person name="Wierzbicki I.H."/>
            <person name="Pendleton A.L."/>
            <person name="Watervoot N.F."/>
            <person name="Auber R.P."/>
            <person name="Gonzalez D.J."/>
            <person name="Wisecaver J.H."/>
            <person name="Moore B.S."/>
        </authorList>
    </citation>
    <scope>NUCLEOTIDE SEQUENCE [LARGE SCALE GENOMIC DNA]</scope>
    <source>
        <strain evidence="2 3">12B1</strain>
    </source>
</reference>
<gene>
    <name evidence="2" type="ORF">AB1Y20_023503</name>
</gene>
<feature type="compositionally biased region" description="Basic and acidic residues" evidence="1">
    <location>
        <begin position="196"/>
        <end position="205"/>
    </location>
</feature>
<feature type="compositionally biased region" description="Basic residues" evidence="1">
    <location>
        <begin position="348"/>
        <end position="357"/>
    </location>
</feature>
<name>A0AB34JEG3_PRYPA</name>
<feature type="region of interest" description="Disordered" evidence="1">
    <location>
        <begin position="271"/>
        <end position="357"/>
    </location>
</feature>
<keyword evidence="3" id="KW-1185">Reference proteome</keyword>
<evidence type="ECO:0000313" key="3">
    <source>
        <dbReference type="Proteomes" id="UP001515480"/>
    </source>
</evidence>
<sequence>MADLMDFIEDDPQQLSEERAWRQAAEALHSQQEAYIRLLSSSHPTTPPELSHAHDAHADSLRASLSRERDLEAQILHLTADARRYRAACTALEQQLTHAKHSVQRQELELSLLRGEAGLCEESFFSLRSRYEVLKHFCARQGRREAEVNALMLRCAEAGGAPPLCAAEAKPKEEAKEDAGEKAEDQAVAPAVGPGDARKACRGGDENAPQQGAAPSARRSLNFPSLAESEARQPLSAREACRAREPFCPPVVVAPHAVEAPAVLSAAASSSASLRSGPSGRASALSSPRPASPCAHSTRKPSKPKVSHRPKIQIEPVERAATRHKAAPRCAPRPPLVQGARVPVTNKAHAKKAPFVP</sequence>
<comment type="caution">
    <text evidence="2">The sequence shown here is derived from an EMBL/GenBank/DDBJ whole genome shotgun (WGS) entry which is preliminary data.</text>
</comment>